<keyword evidence="3" id="KW-1185">Reference proteome</keyword>
<evidence type="ECO:0000313" key="2">
    <source>
        <dbReference type="EMBL" id="KAH0548082.1"/>
    </source>
</evidence>
<sequence length="394" mass="41927">MGLQDGHQLLQTHDRGRRPSQVSFAESLPAYDDQRSPSYELHASSLVPVQRETSQAALQNPNWQTRLMLSTSGLGVAMSEESLRSLRYCLTWLRWANVHLGKVIVALKGVVEEWDQSQQHQQEQQVRLQHDRGEPPRYSIASEADNSGGGSDGSGGGGSSGGGDWTNGPDPTANNSNRQDDPPALLSSRRPGQPDNDNNNNDDDDGDDDDDNDDNKITSLIPASITPISSTQSEALARRVQELKSDVLSTLKKVVDIVSTYAGGALPDNARLLVRKHLTSLPERFHLASLSSSSSSPTPAPSLPPSSSSNPSGDGVNKDIAISGGSGETIGSAQRVLVLAREGLDMMAQVSVVLHGTIVRAEEWCERLGKKKGGEMEVEDERAAAAAAGAAAAG</sequence>
<feature type="region of interest" description="Disordered" evidence="1">
    <location>
        <begin position="1"/>
        <end position="22"/>
    </location>
</feature>
<feature type="compositionally biased region" description="Low complexity" evidence="1">
    <location>
        <begin position="288"/>
        <end position="297"/>
    </location>
</feature>
<name>A0A9P8IBG2_9PEZI</name>
<reference evidence="2" key="1">
    <citation type="submission" date="2021-03" db="EMBL/GenBank/DDBJ databases">
        <title>Comparative genomics and phylogenomic investigation of the class Geoglossomycetes provide insights into ecological specialization and systematics.</title>
        <authorList>
            <person name="Melie T."/>
            <person name="Pirro S."/>
            <person name="Miller A.N."/>
            <person name="Quandt A."/>
        </authorList>
    </citation>
    <scope>NUCLEOTIDE SEQUENCE</scope>
    <source>
        <strain evidence="2">CAQ_001_2017</strain>
    </source>
</reference>
<dbReference type="GO" id="GO:0005634">
    <property type="term" value="C:nucleus"/>
    <property type="evidence" value="ECO:0007669"/>
    <property type="project" value="TreeGrafter"/>
</dbReference>
<feature type="compositionally biased region" description="Acidic residues" evidence="1">
    <location>
        <begin position="200"/>
        <end position="213"/>
    </location>
</feature>
<feature type="compositionally biased region" description="Gly residues" evidence="1">
    <location>
        <begin position="147"/>
        <end position="165"/>
    </location>
</feature>
<feature type="region of interest" description="Disordered" evidence="1">
    <location>
        <begin position="121"/>
        <end position="226"/>
    </location>
</feature>
<dbReference type="Pfam" id="PF08618">
    <property type="entry name" value="Opi1"/>
    <property type="match status" value="2"/>
</dbReference>
<gene>
    <name evidence="2" type="ORF">GP486_008181</name>
</gene>
<dbReference type="GO" id="GO:0008654">
    <property type="term" value="P:phospholipid biosynthetic process"/>
    <property type="evidence" value="ECO:0007669"/>
    <property type="project" value="TreeGrafter"/>
</dbReference>
<evidence type="ECO:0008006" key="4">
    <source>
        <dbReference type="Google" id="ProtNLM"/>
    </source>
</evidence>
<dbReference type="EMBL" id="JAGHQM010002860">
    <property type="protein sequence ID" value="KAH0548082.1"/>
    <property type="molecule type" value="Genomic_DNA"/>
</dbReference>
<dbReference type="PANTHER" id="PTHR38406:SF1">
    <property type="entry name" value="TRANSCRIPTIONAL REPRESSOR OPI1"/>
    <property type="match status" value="1"/>
</dbReference>
<feature type="non-terminal residue" evidence="2">
    <location>
        <position position="394"/>
    </location>
</feature>
<evidence type="ECO:0000256" key="1">
    <source>
        <dbReference type="SAM" id="MobiDB-lite"/>
    </source>
</evidence>
<accession>A0A9P8IBG2</accession>
<evidence type="ECO:0000313" key="3">
    <source>
        <dbReference type="Proteomes" id="UP000750711"/>
    </source>
</evidence>
<dbReference type="Proteomes" id="UP000750711">
    <property type="component" value="Unassembled WGS sequence"/>
</dbReference>
<organism evidence="2 3">
    <name type="scientific">Trichoglossum hirsutum</name>
    <dbReference type="NCBI Taxonomy" id="265104"/>
    <lineage>
        <taxon>Eukaryota</taxon>
        <taxon>Fungi</taxon>
        <taxon>Dikarya</taxon>
        <taxon>Ascomycota</taxon>
        <taxon>Pezizomycotina</taxon>
        <taxon>Geoglossomycetes</taxon>
        <taxon>Geoglossales</taxon>
        <taxon>Geoglossaceae</taxon>
        <taxon>Trichoglossum</taxon>
    </lineage>
</organism>
<feature type="region of interest" description="Disordered" evidence="1">
    <location>
        <begin position="288"/>
        <end position="324"/>
    </location>
</feature>
<dbReference type="InterPro" id="IPR013927">
    <property type="entry name" value="TF_Opi1_Ccg-8"/>
</dbReference>
<dbReference type="GO" id="GO:0006357">
    <property type="term" value="P:regulation of transcription by RNA polymerase II"/>
    <property type="evidence" value="ECO:0007669"/>
    <property type="project" value="TreeGrafter"/>
</dbReference>
<dbReference type="AlphaFoldDB" id="A0A9P8IBG2"/>
<dbReference type="GO" id="GO:0005783">
    <property type="term" value="C:endoplasmic reticulum"/>
    <property type="evidence" value="ECO:0007669"/>
    <property type="project" value="TreeGrafter"/>
</dbReference>
<comment type="caution">
    <text evidence="2">The sequence shown here is derived from an EMBL/GenBank/DDBJ whole genome shotgun (WGS) entry which is preliminary data.</text>
</comment>
<dbReference type="GO" id="GO:0030968">
    <property type="term" value="P:endoplasmic reticulum unfolded protein response"/>
    <property type="evidence" value="ECO:0007669"/>
    <property type="project" value="TreeGrafter"/>
</dbReference>
<protein>
    <recommendedName>
        <fullName evidence="4">Opi1-domain-containing protein</fullName>
    </recommendedName>
</protein>
<dbReference type="PANTHER" id="PTHR38406">
    <property type="entry name" value="TRANSCRIPTIONAL REPRESSOR OPI1"/>
    <property type="match status" value="1"/>
</dbReference>
<proteinExistence type="predicted"/>
<dbReference type="GO" id="GO:0003714">
    <property type="term" value="F:transcription corepressor activity"/>
    <property type="evidence" value="ECO:0007669"/>
    <property type="project" value="InterPro"/>
</dbReference>